<dbReference type="EMBL" id="JAENGY010001391">
    <property type="protein sequence ID" value="KAG6949711.1"/>
    <property type="molecule type" value="Genomic_DNA"/>
</dbReference>
<feature type="non-terminal residue" evidence="2">
    <location>
        <position position="64"/>
    </location>
</feature>
<comment type="caution">
    <text evidence="2">The sequence shown here is derived from an EMBL/GenBank/DDBJ whole genome shotgun (WGS) entry which is preliminary data.</text>
</comment>
<dbReference type="InterPro" id="IPR048324">
    <property type="entry name" value="ZSWIM1-3_RNaseH-like"/>
</dbReference>
<protein>
    <recommendedName>
        <fullName evidence="1">ZSWIM1/3 RNaseH-like domain-containing protein</fullName>
    </recommendedName>
</protein>
<organism evidence="2 3">
    <name type="scientific">Phytophthora aleatoria</name>
    <dbReference type="NCBI Taxonomy" id="2496075"/>
    <lineage>
        <taxon>Eukaryota</taxon>
        <taxon>Sar</taxon>
        <taxon>Stramenopiles</taxon>
        <taxon>Oomycota</taxon>
        <taxon>Peronosporomycetes</taxon>
        <taxon>Peronosporales</taxon>
        <taxon>Peronosporaceae</taxon>
        <taxon>Phytophthora</taxon>
    </lineage>
</organism>
<feature type="domain" description="ZSWIM1/3 RNaseH-like" evidence="1">
    <location>
        <begin position="24"/>
        <end position="64"/>
    </location>
</feature>
<evidence type="ECO:0000259" key="1">
    <source>
        <dbReference type="Pfam" id="PF21056"/>
    </source>
</evidence>
<evidence type="ECO:0000313" key="2">
    <source>
        <dbReference type="EMBL" id="KAG6949711.1"/>
    </source>
</evidence>
<sequence length="64" mass="7349">MLQTIRSDKRGDASDATRAEYVLREFVSQEEGNSVTVYVDQDSKKAHVVLQSARMERLFRAFPD</sequence>
<accession>A0A8J5MDE9</accession>
<dbReference type="Proteomes" id="UP000709295">
    <property type="component" value="Unassembled WGS sequence"/>
</dbReference>
<gene>
    <name evidence="2" type="ORF">JG688_00014513</name>
</gene>
<evidence type="ECO:0000313" key="3">
    <source>
        <dbReference type="Proteomes" id="UP000709295"/>
    </source>
</evidence>
<name>A0A8J5MDE9_9STRA</name>
<reference evidence="2" key="1">
    <citation type="submission" date="2021-01" db="EMBL/GenBank/DDBJ databases">
        <title>Phytophthora aleatoria, a newly-described species from Pinus radiata is distinct from Phytophthora cactorum isolates based on comparative genomics.</title>
        <authorList>
            <person name="Mcdougal R."/>
            <person name="Panda P."/>
            <person name="Williams N."/>
            <person name="Studholme D.J."/>
        </authorList>
    </citation>
    <scope>NUCLEOTIDE SEQUENCE</scope>
    <source>
        <strain evidence="2">NZFS 4037</strain>
    </source>
</reference>
<proteinExistence type="predicted"/>
<dbReference type="AlphaFoldDB" id="A0A8J5MDE9"/>
<dbReference type="Pfam" id="PF21056">
    <property type="entry name" value="ZSWIM1-3_RNaseH-like"/>
    <property type="match status" value="1"/>
</dbReference>
<keyword evidence="3" id="KW-1185">Reference proteome</keyword>